<evidence type="ECO:0000313" key="5">
    <source>
        <dbReference type="Proteomes" id="UP001589832"/>
    </source>
</evidence>
<dbReference type="Pfam" id="PF18962">
    <property type="entry name" value="Por_Secre_tail"/>
    <property type="match status" value="1"/>
</dbReference>
<keyword evidence="1" id="KW-0732">Signal</keyword>
<dbReference type="NCBIfam" id="TIGR04183">
    <property type="entry name" value="Por_Secre_tail"/>
    <property type="match status" value="1"/>
</dbReference>
<name>A0ABV6Q9E6_9FLAO</name>
<sequence length="647" mass="71537">MRIKFYLFNILFISSFICGYSQIMNEGILKIKPSTDVYFEAAYINTASGTHESHGNLYLNHSFTNDGTTVIPTSGTTYFKSSDNPVLNISGASNEIRFYNLEIDVTGIDAKGVTVADNFGVIVDNGLHLTNGDFRLVGDAQLVQSSTTDLNTISNGDLLVDQQGYASGFKFNYWSSPVNRNGTFSLIASKFDGTDSSINPFQQTEMLFNSGSPYDGLPSILDGFGNVTTALTINTQWLYKYLQGTGLYTDWVALDQNSDLNPGEGYTMKGPNSLLAEQNYVYSGTPNNGEYLMPIATGQQSLLGNPYPSAIDAHQFITDNLLLLDALYFWVDGGSTSHVLTEYLGGYAIRNLTGGITPSVASPLISGIGTSGSVTAPTQYVPIGQGFFVDAYGSGNITFNNAQRLFSTGSFLGGRQAQEALNQYIRIGYEDTEGFHRQLLLGFMPNSNADINYNIGYDAVLNEHRDNELFFVIENDEEKKYAIQGLSTFNESLEIPLGVLISSAGTHHIMLDSVENFQHTVYLKDNELNITHNLSDSSFDVNLPLGNHLNRYSIVFLPQETLSVNDETSENIDVFFDGNKHFIIHNYNQLEIKTIKIFNVLGQEILQLNSNLNHQNRLQIPFNKNKGIYLIQVETANSKLTKKVPNY</sequence>
<keyword evidence="2" id="KW-0812">Transmembrane</keyword>
<keyword evidence="2" id="KW-1133">Transmembrane helix</keyword>
<feature type="domain" description="Secretion system C-terminal sorting" evidence="3">
    <location>
        <begin position="581"/>
        <end position="644"/>
    </location>
</feature>
<feature type="transmembrane region" description="Helical" evidence="2">
    <location>
        <begin position="5"/>
        <end position="23"/>
    </location>
</feature>
<evidence type="ECO:0000256" key="1">
    <source>
        <dbReference type="ARBA" id="ARBA00022729"/>
    </source>
</evidence>
<comment type="caution">
    <text evidence="4">The sequence shown here is derived from an EMBL/GenBank/DDBJ whole genome shotgun (WGS) entry which is preliminary data.</text>
</comment>
<evidence type="ECO:0000313" key="4">
    <source>
        <dbReference type="EMBL" id="MFC0604893.1"/>
    </source>
</evidence>
<evidence type="ECO:0000259" key="3">
    <source>
        <dbReference type="Pfam" id="PF18962"/>
    </source>
</evidence>
<evidence type="ECO:0000256" key="2">
    <source>
        <dbReference type="SAM" id="Phobius"/>
    </source>
</evidence>
<dbReference type="InterPro" id="IPR026444">
    <property type="entry name" value="Secre_tail"/>
</dbReference>
<reference evidence="4 5" key="1">
    <citation type="submission" date="2024-09" db="EMBL/GenBank/DDBJ databases">
        <authorList>
            <person name="Sun Q."/>
            <person name="Mori K."/>
        </authorList>
    </citation>
    <scope>NUCLEOTIDE SEQUENCE [LARGE SCALE GENOMIC DNA]</scope>
    <source>
        <strain evidence="4 5">NCAIM B.02481</strain>
    </source>
</reference>
<proteinExistence type="predicted"/>
<dbReference type="Proteomes" id="UP001589832">
    <property type="component" value="Unassembled WGS sequence"/>
</dbReference>
<keyword evidence="2" id="KW-0472">Membrane</keyword>
<gene>
    <name evidence="4" type="ORF">ACFFGA_10045</name>
</gene>
<keyword evidence="5" id="KW-1185">Reference proteome</keyword>
<organism evidence="4 5">
    <name type="scientific">Winogradskyella pulchriflava</name>
    <dbReference type="NCBI Taxonomy" id="1110688"/>
    <lineage>
        <taxon>Bacteria</taxon>
        <taxon>Pseudomonadati</taxon>
        <taxon>Bacteroidota</taxon>
        <taxon>Flavobacteriia</taxon>
        <taxon>Flavobacteriales</taxon>
        <taxon>Flavobacteriaceae</taxon>
        <taxon>Winogradskyella</taxon>
    </lineage>
</organism>
<accession>A0ABV6Q9E6</accession>
<protein>
    <submittedName>
        <fullName evidence="4">T9SS type A sorting domain-containing protein</fullName>
    </submittedName>
</protein>
<dbReference type="EMBL" id="JBHLTQ010000005">
    <property type="protein sequence ID" value="MFC0604893.1"/>
    <property type="molecule type" value="Genomic_DNA"/>
</dbReference>
<dbReference type="RefSeq" id="WP_386063313.1">
    <property type="nucleotide sequence ID" value="NZ_JBHLTQ010000005.1"/>
</dbReference>